<reference evidence="3" key="1">
    <citation type="submission" date="2020-05" db="EMBL/GenBank/DDBJ databases">
        <authorList>
            <person name="Chiriac C."/>
            <person name="Salcher M."/>
            <person name="Ghai R."/>
            <person name="Kavagutti S V."/>
        </authorList>
    </citation>
    <scope>NUCLEOTIDE SEQUENCE</scope>
</reference>
<protein>
    <submittedName>
        <fullName evidence="3">Unannotated protein</fullName>
    </submittedName>
</protein>
<gene>
    <name evidence="3" type="ORF">UFOPK3516_00359</name>
</gene>
<keyword evidence="1" id="KW-0472">Membrane</keyword>
<proteinExistence type="predicted"/>
<feature type="domain" description="DUF4190" evidence="2">
    <location>
        <begin position="12"/>
        <end position="83"/>
    </location>
</feature>
<organism evidence="3">
    <name type="scientific">freshwater metagenome</name>
    <dbReference type="NCBI Taxonomy" id="449393"/>
    <lineage>
        <taxon>unclassified sequences</taxon>
        <taxon>metagenomes</taxon>
        <taxon>ecological metagenomes</taxon>
    </lineage>
</organism>
<feature type="transmembrane region" description="Helical" evidence="1">
    <location>
        <begin position="89"/>
        <end position="109"/>
    </location>
</feature>
<accession>A0A6J7FD66</accession>
<feature type="transmembrane region" description="Helical" evidence="1">
    <location>
        <begin position="12"/>
        <end position="29"/>
    </location>
</feature>
<dbReference type="AlphaFoldDB" id="A0A6J7FD66"/>
<dbReference type="InterPro" id="IPR025241">
    <property type="entry name" value="DUF4190"/>
</dbReference>
<feature type="transmembrane region" description="Helical" evidence="1">
    <location>
        <begin position="65"/>
        <end position="83"/>
    </location>
</feature>
<evidence type="ECO:0000259" key="2">
    <source>
        <dbReference type="Pfam" id="PF13828"/>
    </source>
</evidence>
<evidence type="ECO:0000256" key="1">
    <source>
        <dbReference type="SAM" id="Phobius"/>
    </source>
</evidence>
<sequence>MSNVTPAKTNVLAIVGMVLSLAGLVLLLSVGWGTWGVPGALSIAGVICSHIAMKQVATRKEGGRPLAITGIITGYVGILFLVIQIIIGIVALIFIGAVVSGIGSLVTSLPSVG</sequence>
<keyword evidence="1" id="KW-1133">Transmembrane helix</keyword>
<name>A0A6J7FD66_9ZZZZ</name>
<keyword evidence="1" id="KW-0812">Transmembrane</keyword>
<dbReference type="EMBL" id="CAFBMB010000015">
    <property type="protein sequence ID" value="CAB4890920.1"/>
    <property type="molecule type" value="Genomic_DNA"/>
</dbReference>
<dbReference type="Pfam" id="PF13828">
    <property type="entry name" value="DUF4190"/>
    <property type="match status" value="1"/>
</dbReference>
<evidence type="ECO:0000313" key="3">
    <source>
        <dbReference type="EMBL" id="CAB4890920.1"/>
    </source>
</evidence>